<evidence type="ECO:0000313" key="1">
    <source>
        <dbReference type="EMBL" id="VAX23851.1"/>
    </source>
</evidence>
<name>A0A3B1CB24_9ZZZZ</name>
<dbReference type="EMBL" id="UOGA01000255">
    <property type="protein sequence ID" value="VAX23851.1"/>
    <property type="molecule type" value="Genomic_DNA"/>
</dbReference>
<protein>
    <submittedName>
        <fullName evidence="1">Uncharacterized protein</fullName>
    </submittedName>
</protein>
<dbReference type="AlphaFoldDB" id="A0A3B1CB24"/>
<proteinExistence type="predicted"/>
<gene>
    <name evidence="1" type="ORF">MNBD_NITROSPINAE04-189</name>
</gene>
<reference evidence="1" key="1">
    <citation type="submission" date="2018-06" db="EMBL/GenBank/DDBJ databases">
        <authorList>
            <person name="Zhirakovskaya E."/>
        </authorList>
    </citation>
    <scope>NUCLEOTIDE SEQUENCE</scope>
</reference>
<organism evidence="1">
    <name type="scientific">hydrothermal vent metagenome</name>
    <dbReference type="NCBI Taxonomy" id="652676"/>
    <lineage>
        <taxon>unclassified sequences</taxon>
        <taxon>metagenomes</taxon>
        <taxon>ecological metagenomes</taxon>
    </lineage>
</organism>
<sequence>MRAGDICKRSMKEAVVDYLMALGTFISKNSHNQR</sequence>
<accession>A0A3B1CB24</accession>